<dbReference type="InterPro" id="IPR036866">
    <property type="entry name" value="RibonucZ/Hydroxyglut_hydro"/>
</dbReference>
<sequence>MKKNIKGKVIQLSFMPRLFPINVYLVEENDGFTLIDTGMSFCQKGILEAAASAGKPIKRILLTHAHGDHIGSLDGLKQTLPQAEVLISRRDAVLLTGNTELEPGEPQTPIRGGIPKGITATPDRLLEDGDMVGSLQAISTPGHTPGHMSFIDKRSGFLIAGDAWQTRAGLAVSGDKRWLFPFPAMATWHKETALKSAKKLAALQPTLLGCGHGSLLTDPFASMNRAIQQAENAFSK</sequence>
<dbReference type="EMBL" id="LT840184">
    <property type="protein sequence ID" value="SMF91371.1"/>
    <property type="molecule type" value="Genomic_DNA"/>
</dbReference>
<proteinExistence type="predicted"/>
<dbReference type="PANTHER" id="PTHR42951:SF9">
    <property type="entry name" value="METAL-DEPENDENT HYDROLASE"/>
    <property type="match status" value="1"/>
</dbReference>
<gene>
    <name evidence="5" type="ORF">SAMN05661091_5435</name>
</gene>
<keyword evidence="6" id="KW-1185">Reference proteome</keyword>
<dbReference type="AlphaFoldDB" id="A0A1X7HQY0"/>
<dbReference type="PANTHER" id="PTHR42951">
    <property type="entry name" value="METALLO-BETA-LACTAMASE DOMAIN-CONTAINING"/>
    <property type="match status" value="1"/>
</dbReference>
<dbReference type="SUPFAM" id="SSF56281">
    <property type="entry name" value="Metallo-hydrolase/oxidoreductase"/>
    <property type="match status" value="1"/>
</dbReference>
<dbReference type="Proteomes" id="UP000192940">
    <property type="component" value="Chromosome I"/>
</dbReference>
<evidence type="ECO:0000313" key="5">
    <source>
        <dbReference type="EMBL" id="SMF91371.1"/>
    </source>
</evidence>
<dbReference type="Pfam" id="PF00753">
    <property type="entry name" value="Lactamase_B"/>
    <property type="match status" value="1"/>
</dbReference>
<comment type="function">
    <text evidence="2">Counteracts the endogenous Pycsar antiviral defense system. Phosphodiesterase that enables metal-dependent hydrolysis of host cyclic nucleotide Pycsar defense signals such as cCMP and cUMP.</text>
</comment>
<comment type="catalytic activity">
    <reaction evidence="3">
        <text>3',5'-cyclic UMP + H2O = UMP + H(+)</text>
        <dbReference type="Rhea" id="RHEA:70575"/>
        <dbReference type="ChEBI" id="CHEBI:15377"/>
        <dbReference type="ChEBI" id="CHEBI:15378"/>
        <dbReference type="ChEBI" id="CHEBI:57865"/>
        <dbReference type="ChEBI" id="CHEBI:184387"/>
    </reaction>
    <physiologicalReaction direction="left-to-right" evidence="3">
        <dbReference type="Rhea" id="RHEA:70576"/>
    </physiologicalReaction>
</comment>
<accession>A0A1X7HQY0</accession>
<protein>
    <submittedName>
        <fullName evidence="5">Glyoxylase, beta-lactamase superfamily II</fullName>
    </submittedName>
</protein>
<reference evidence="5 6" key="1">
    <citation type="submission" date="2017-04" db="EMBL/GenBank/DDBJ databases">
        <authorList>
            <person name="Afonso C.L."/>
            <person name="Miller P.J."/>
            <person name="Scott M.A."/>
            <person name="Spackman E."/>
            <person name="Goraichik I."/>
            <person name="Dimitrov K.M."/>
            <person name="Suarez D.L."/>
            <person name="Swayne D.E."/>
        </authorList>
    </citation>
    <scope>NUCLEOTIDE SEQUENCE [LARGE SCALE GENOMIC DNA]</scope>
    <source>
        <strain evidence="5 6">N3/975</strain>
    </source>
</reference>
<evidence type="ECO:0000256" key="2">
    <source>
        <dbReference type="ARBA" id="ARBA00034301"/>
    </source>
</evidence>
<name>A0A1X7HQY0_9BACL</name>
<dbReference type="SMART" id="SM00849">
    <property type="entry name" value="Lactamase_B"/>
    <property type="match status" value="1"/>
</dbReference>
<evidence type="ECO:0000313" key="6">
    <source>
        <dbReference type="Proteomes" id="UP000192940"/>
    </source>
</evidence>
<evidence type="ECO:0000256" key="1">
    <source>
        <dbReference type="ARBA" id="ARBA00034221"/>
    </source>
</evidence>
<dbReference type="Gene3D" id="3.60.15.10">
    <property type="entry name" value="Ribonuclease Z/Hydroxyacylglutathione hydrolase-like"/>
    <property type="match status" value="1"/>
</dbReference>
<feature type="domain" description="Metallo-beta-lactamase" evidence="4">
    <location>
        <begin position="20"/>
        <end position="212"/>
    </location>
</feature>
<comment type="catalytic activity">
    <reaction evidence="1">
        <text>3',5'-cyclic CMP + H2O = CMP + H(+)</text>
        <dbReference type="Rhea" id="RHEA:72675"/>
        <dbReference type="ChEBI" id="CHEBI:15377"/>
        <dbReference type="ChEBI" id="CHEBI:15378"/>
        <dbReference type="ChEBI" id="CHEBI:58003"/>
        <dbReference type="ChEBI" id="CHEBI:60377"/>
    </reaction>
    <physiologicalReaction direction="left-to-right" evidence="1">
        <dbReference type="Rhea" id="RHEA:72676"/>
    </physiologicalReaction>
</comment>
<dbReference type="InterPro" id="IPR001279">
    <property type="entry name" value="Metallo-B-lactamas"/>
</dbReference>
<dbReference type="InterPro" id="IPR050855">
    <property type="entry name" value="NDM-1-like"/>
</dbReference>
<evidence type="ECO:0000256" key="3">
    <source>
        <dbReference type="ARBA" id="ARBA00048505"/>
    </source>
</evidence>
<organism evidence="5 6">
    <name type="scientific">Paenibacillus uliginis N3/975</name>
    <dbReference type="NCBI Taxonomy" id="1313296"/>
    <lineage>
        <taxon>Bacteria</taxon>
        <taxon>Bacillati</taxon>
        <taxon>Bacillota</taxon>
        <taxon>Bacilli</taxon>
        <taxon>Bacillales</taxon>
        <taxon>Paenibacillaceae</taxon>
        <taxon>Paenibacillus</taxon>
    </lineage>
</organism>
<dbReference type="STRING" id="1313296.SAMN05661091_5435"/>
<dbReference type="CDD" id="cd07721">
    <property type="entry name" value="yflN-like_MBL-fold"/>
    <property type="match status" value="1"/>
</dbReference>
<evidence type="ECO:0000259" key="4">
    <source>
        <dbReference type="SMART" id="SM00849"/>
    </source>
</evidence>
<dbReference type="RefSeq" id="WP_208916044.1">
    <property type="nucleotide sequence ID" value="NZ_LT840184.1"/>
</dbReference>